<organism evidence="1">
    <name type="scientific">marine sediment metagenome</name>
    <dbReference type="NCBI Taxonomy" id="412755"/>
    <lineage>
        <taxon>unclassified sequences</taxon>
        <taxon>metagenomes</taxon>
        <taxon>ecological metagenomes</taxon>
    </lineage>
</organism>
<accession>A0A0F9GH42</accession>
<name>A0A0F9GH42_9ZZZZ</name>
<protein>
    <submittedName>
        <fullName evidence="1">Uncharacterized protein</fullName>
    </submittedName>
</protein>
<dbReference type="EMBL" id="LAZR01028466">
    <property type="protein sequence ID" value="KKL62512.1"/>
    <property type="molecule type" value="Genomic_DNA"/>
</dbReference>
<gene>
    <name evidence="1" type="ORF">LCGC14_2184470</name>
</gene>
<evidence type="ECO:0000313" key="1">
    <source>
        <dbReference type="EMBL" id="KKL62512.1"/>
    </source>
</evidence>
<sequence length="143" mass="16611">MCIVNDDNAVVKNGRLKLWKVVCRDNKIGLWWGTGWHNITGIGKMYLLGVNIAKSFISRGKFLKQITHPGQFHCFFTRKEARRYMEHRYSVCSMFFKVKSKRTKIIRVCADSSDVIKVGRDESSDIRAISVSKMEIKSLKHQR</sequence>
<dbReference type="AlphaFoldDB" id="A0A0F9GH42"/>
<reference evidence="1" key="1">
    <citation type="journal article" date="2015" name="Nature">
        <title>Complex archaea that bridge the gap between prokaryotes and eukaryotes.</title>
        <authorList>
            <person name="Spang A."/>
            <person name="Saw J.H."/>
            <person name="Jorgensen S.L."/>
            <person name="Zaremba-Niedzwiedzka K."/>
            <person name="Martijn J."/>
            <person name="Lind A.E."/>
            <person name="van Eijk R."/>
            <person name="Schleper C."/>
            <person name="Guy L."/>
            <person name="Ettema T.J."/>
        </authorList>
    </citation>
    <scope>NUCLEOTIDE SEQUENCE</scope>
</reference>
<proteinExistence type="predicted"/>
<comment type="caution">
    <text evidence="1">The sequence shown here is derived from an EMBL/GenBank/DDBJ whole genome shotgun (WGS) entry which is preliminary data.</text>
</comment>